<dbReference type="RefSeq" id="WP_348387605.1">
    <property type="nucleotide sequence ID" value="NZ_CP134146.1"/>
</dbReference>
<evidence type="ECO:0000313" key="5">
    <source>
        <dbReference type="Proteomes" id="UP001248581"/>
    </source>
</evidence>
<dbReference type="InterPro" id="IPR011330">
    <property type="entry name" value="Glyco_hydro/deAcase_b/a-brl"/>
</dbReference>
<protein>
    <submittedName>
        <fullName evidence="4">Polysaccharide deacetylase family protein</fullName>
        <ecNumber evidence="4">3.-.-.-</ecNumber>
    </submittedName>
</protein>
<dbReference type="InterPro" id="IPR051398">
    <property type="entry name" value="Polysacch_Deacetylase"/>
</dbReference>
<feature type="domain" description="NodB homology" evidence="3">
    <location>
        <begin position="9"/>
        <end position="249"/>
    </location>
</feature>
<proteinExistence type="predicted"/>
<accession>A0ABY9TL06</accession>
<gene>
    <name evidence="4" type="ORF">RI845_18260</name>
</gene>
<dbReference type="PANTHER" id="PTHR34216:SF3">
    <property type="entry name" value="POLY-BETA-1,6-N-ACETYL-D-GLUCOSAMINE N-DEACETYLASE"/>
    <property type="match status" value="1"/>
</dbReference>
<dbReference type="PANTHER" id="PTHR34216">
    <property type="match status" value="1"/>
</dbReference>
<organism evidence="4 5">
    <name type="scientific">Thalassotalea nanhaiensis</name>
    <dbReference type="NCBI Taxonomy" id="3065648"/>
    <lineage>
        <taxon>Bacteria</taxon>
        <taxon>Pseudomonadati</taxon>
        <taxon>Pseudomonadota</taxon>
        <taxon>Gammaproteobacteria</taxon>
        <taxon>Alteromonadales</taxon>
        <taxon>Colwelliaceae</taxon>
        <taxon>Thalassotalea</taxon>
    </lineage>
</organism>
<dbReference type="GO" id="GO:0016787">
    <property type="term" value="F:hydrolase activity"/>
    <property type="evidence" value="ECO:0007669"/>
    <property type="project" value="UniProtKB-KW"/>
</dbReference>
<reference evidence="5" key="1">
    <citation type="submission" date="2023-09" db="EMBL/GenBank/DDBJ databases">
        <authorList>
            <person name="Li S."/>
            <person name="Li X."/>
            <person name="Zhang C."/>
            <person name="Zhao Z."/>
        </authorList>
    </citation>
    <scope>NUCLEOTIDE SEQUENCE [LARGE SCALE GENOMIC DNA]</scope>
    <source>
        <strain evidence="5">SQ345</strain>
    </source>
</reference>
<dbReference type="EMBL" id="CP134146">
    <property type="protein sequence ID" value="WNC68449.1"/>
    <property type="molecule type" value="Genomic_DNA"/>
</dbReference>
<sequence>MAEGNLPTKALVLTFDDGYQDNFINALPVLEKHRCAATFFIASKGIEQGYLWNDQVQQLIIATEAEKISKEITGVVLPLHSKQEKIQSFNALITYLKFLDQNTRTMKIKLLEDELGAVIYKRTMMTASQVKQLTDKGFMLGAHTHNHTILSTETKQVTIDELQTNKVYLETLTRKEIDSIAFPNGLYNRDYNKEHCGAAKQLKFRFGFSTNDGGAFQHTPKFALPRFMPFRRNLSLFSLSIAKIASENG</sequence>
<evidence type="ECO:0000259" key="3">
    <source>
        <dbReference type="PROSITE" id="PS51677"/>
    </source>
</evidence>
<name>A0ABY9TL06_9GAMM</name>
<dbReference type="Gene3D" id="3.20.20.370">
    <property type="entry name" value="Glycoside hydrolase/deacetylase"/>
    <property type="match status" value="1"/>
</dbReference>
<evidence type="ECO:0000256" key="2">
    <source>
        <dbReference type="ARBA" id="ARBA00022729"/>
    </source>
</evidence>
<dbReference type="PROSITE" id="PS51677">
    <property type="entry name" value="NODB"/>
    <property type="match status" value="1"/>
</dbReference>
<dbReference type="SUPFAM" id="SSF88713">
    <property type="entry name" value="Glycoside hydrolase/deacetylase"/>
    <property type="match status" value="1"/>
</dbReference>
<dbReference type="Proteomes" id="UP001248581">
    <property type="component" value="Chromosome"/>
</dbReference>
<comment type="subcellular location">
    <subcellularLocation>
        <location evidence="1">Secreted</location>
    </subcellularLocation>
</comment>
<evidence type="ECO:0000313" key="4">
    <source>
        <dbReference type="EMBL" id="WNC68449.1"/>
    </source>
</evidence>
<evidence type="ECO:0000256" key="1">
    <source>
        <dbReference type="ARBA" id="ARBA00004613"/>
    </source>
</evidence>
<dbReference type="EC" id="3.-.-.-" evidence="4"/>
<dbReference type="InterPro" id="IPR002509">
    <property type="entry name" value="NODB_dom"/>
</dbReference>
<keyword evidence="4" id="KW-0378">Hydrolase</keyword>
<dbReference type="CDD" id="cd10918">
    <property type="entry name" value="CE4_NodB_like_5s_6s"/>
    <property type="match status" value="1"/>
</dbReference>
<keyword evidence="5" id="KW-1185">Reference proteome</keyword>
<keyword evidence="2" id="KW-0732">Signal</keyword>
<dbReference type="Pfam" id="PF01522">
    <property type="entry name" value="Polysacc_deac_1"/>
    <property type="match status" value="1"/>
</dbReference>